<evidence type="ECO:0000313" key="3">
    <source>
        <dbReference type="Proteomes" id="UP000314294"/>
    </source>
</evidence>
<keyword evidence="3" id="KW-1185">Reference proteome</keyword>
<dbReference type="EMBL" id="SRLO01000144">
    <property type="protein sequence ID" value="TNN71920.1"/>
    <property type="molecule type" value="Genomic_DNA"/>
</dbReference>
<feature type="compositionally biased region" description="Low complexity" evidence="1">
    <location>
        <begin position="41"/>
        <end position="54"/>
    </location>
</feature>
<dbReference type="Proteomes" id="UP000314294">
    <property type="component" value="Unassembled WGS sequence"/>
</dbReference>
<feature type="region of interest" description="Disordered" evidence="1">
    <location>
        <begin position="1"/>
        <end position="124"/>
    </location>
</feature>
<protein>
    <submittedName>
        <fullName evidence="2">Adenosylhomocysteinase 3</fullName>
    </submittedName>
</protein>
<proteinExistence type="predicted"/>
<feature type="compositionally biased region" description="Basic and acidic residues" evidence="1">
    <location>
        <begin position="99"/>
        <end position="112"/>
    </location>
</feature>
<reference evidence="2 3" key="1">
    <citation type="submission" date="2019-03" db="EMBL/GenBank/DDBJ databases">
        <title>First draft genome of Liparis tanakae, snailfish: a comprehensive survey of snailfish specific genes.</title>
        <authorList>
            <person name="Kim W."/>
            <person name="Song I."/>
            <person name="Jeong J.-H."/>
            <person name="Kim D."/>
            <person name="Kim S."/>
            <person name="Ryu S."/>
            <person name="Song J.Y."/>
            <person name="Lee S.K."/>
        </authorList>
    </citation>
    <scope>NUCLEOTIDE SEQUENCE [LARGE SCALE GENOMIC DNA]</scope>
    <source>
        <tissue evidence="2">Muscle</tissue>
    </source>
</reference>
<dbReference type="AlphaFoldDB" id="A0A4Z2I256"/>
<name>A0A4Z2I256_9TELE</name>
<evidence type="ECO:0000256" key="1">
    <source>
        <dbReference type="SAM" id="MobiDB-lite"/>
    </source>
</evidence>
<organism evidence="2 3">
    <name type="scientific">Liparis tanakae</name>
    <name type="common">Tanaka's snailfish</name>
    <dbReference type="NCBI Taxonomy" id="230148"/>
    <lineage>
        <taxon>Eukaryota</taxon>
        <taxon>Metazoa</taxon>
        <taxon>Chordata</taxon>
        <taxon>Craniata</taxon>
        <taxon>Vertebrata</taxon>
        <taxon>Euteleostomi</taxon>
        <taxon>Actinopterygii</taxon>
        <taxon>Neopterygii</taxon>
        <taxon>Teleostei</taxon>
        <taxon>Neoteleostei</taxon>
        <taxon>Acanthomorphata</taxon>
        <taxon>Eupercaria</taxon>
        <taxon>Perciformes</taxon>
        <taxon>Cottioidei</taxon>
        <taxon>Cottales</taxon>
        <taxon>Liparidae</taxon>
        <taxon>Liparis</taxon>
    </lineage>
</organism>
<accession>A0A4Z2I256</accession>
<evidence type="ECO:0000313" key="2">
    <source>
        <dbReference type="EMBL" id="TNN71920.1"/>
    </source>
</evidence>
<comment type="caution">
    <text evidence="2">The sequence shown here is derived from an EMBL/GenBank/DDBJ whole genome shotgun (WGS) entry which is preliminary data.</text>
</comment>
<feature type="compositionally biased region" description="Basic and acidic residues" evidence="1">
    <location>
        <begin position="1"/>
        <end position="11"/>
    </location>
</feature>
<gene>
    <name evidence="2" type="primary">AHCYL2_3</name>
    <name evidence="2" type="ORF">EYF80_017927</name>
</gene>
<dbReference type="OrthoDB" id="8947969at2759"/>
<sequence>MAEVELKDIPTGKDAPAGSPMTPTSEGKTLGRNDPHEAGFSAAASPTAEPSAKAGEGSLGLLNPNSAKMPQASAMKRTDPQQNGGEAFVNRDGTVAEAPRMKKASEKPRSPFHEPLSLRGADRRAAPQPELALCADASRLAGTPKLIQYQLTLLIMVLDVNNTVEGIMKITVHCLQNMAW</sequence>